<organism evidence="4 5">
    <name type="scientific">Palleronia pontilimi</name>
    <dbReference type="NCBI Taxonomy" id="1964209"/>
    <lineage>
        <taxon>Bacteria</taxon>
        <taxon>Pseudomonadati</taxon>
        <taxon>Pseudomonadota</taxon>
        <taxon>Alphaproteobacteria</taxon>
        <taxon>Rhodobacterales</taxon>
        <taxon>Roseobacteraceae</taxon>
        <taxon>Palleronia</taxon>
    </lineage>
</organism>
<dbReference type="RefSeq" id="WP_198915790.1">
    <property type="nucleotide sequence ID" value="NZ_JAEKPD010000007.1"/>
</dbReference>
<dbReference type="Proteomes" id="UP000642488">
    <property type="component" value="Unassembled WGS sequence"/>
</dbReference>
<dbReference type="AlphaFoldDB" id="A0A934IGC4"/>
<reference evidence="4" key="1">
    <citation type="submission" date="2020-12" db="EMBL/GenBank/DDBJ databases">
        <title>Bacterial taxonomy.</title>
        <authorList>
            <person name="Pan X."/>
        </authorList>
    </citation>
    <scope>NUCLEOTIDE SEQUENCE</scope>
    <source>
        <strain evidence="4">KCTC 52957</strain>
    </source>
</reference>
<sequence>MMSRTASLAAILCVIGAVAGAQNLRNDLVDIGPPAEFPPDSYTARQYVDSRGCVYVRAGAIGEPSWVPRVTSSRKVLCGFRPTQIAREAPPVIADPVPVAPRTLDAPPPRRIADAPAAAPAQAAPRVIATPTPRRKAPAAPTPAPYNAAPVPVSPPTTAARLEPGERIAIRRATGITTPPGYRSAWDDDRLNPNRGKQTLRGALQTALVWTQTVPRRLKTAEGRDVTHTYHYLVYPYTDYDKQLSDLRGGKFITVKTQAGLQIVSRAALRQTADGRTVLSTKSAPAPTAAAPRQAQAATGARYVQVATFGNDANANRTARQLQAAGLPVRLSAVTRNGTRYTTVLAGPFRDAGGVTRGLRAARAQGFGDAFAR</sequence>
<dbReference type="PROSITE" id="PS51724">
    <property type="entry name" value="SPOR"/>
    <property type="match status" value="1"/>
</dbReference>
<accession>A0A934IGC4</accession>
<feature type="signal peptide" evidence="2">
    <location>
        <begin position="1"/>
        <end position="21"/>
    </location>
</feature>
<dbReference type="Gene3D" id="3.30.70.1070">
    <property type="entry name" value="Sporulation related repeat"/>
    <property type="match status" value="1"/>
</dbReference>
<proteinExistence type="predicted"/>
<keyword evidence="5" id="KW-1185">Reference proteome</keyword>
<evidence type="ECO:0000259" key="3">
    <source>
        <dbReference type="PROSITE" id="PS51724"/>
    </source>
</evidence>
<dbReference type="SUPFAM" id="SSF110997">
    <property type="entry name" value="Sporulation related repeat"/>
    <property type="match status" value="1"/>
</dbReference>
<comment type="caution">
    <text evidence="4">The sequence shown here is derived from an EMBL/GenBank/DDBJ whole genome shotgun (WGS) entry which is preliminary data.</text>
</comment>
<feature type="domain" description="SPOR" evidence="3">
    <location>
        <begin position="296"/>
        <end position="373"/>
    </location>
</feature>
<evidence type="ECO:0000313" key="5">
    <source>
        <dbReference type="Proteomes" id="UP000642488"/>
    </source>
</evidence>
<evidence type="ECO:0000256" key="2">
    <source>
        <dbReference type="SAM" id="SignalP"/>
    </source>
</evidence>
<feature type="chain" id="PRO_5037712911" evidence="2">
    <location>
        <begin position="22"/>
        <end position="373"/>
    </location>
</feature>
<evidence type="ECO:0000256" key="1">
    <source>
        <dbReference type="SAM" id="MobiDB-lite"/>
    </source>
</evidence>
<dbReference type="GO" id="GO:0042834">
    <property type="term" value="F:peptidoglycan binding"/>
    <property type="evidence" value="ECO:0007669"/>
    <property type="project" value="InterPro"/>
</dbReference>
<feature type="compositionally biased region" description="Low complexity" evidence="1">
    <location>
        <begin position="114"/>
        <end position="132"/>
    </location>
</feature>
<dbReference type="Pfam" id="PF05036">
    <property type="entry name" value="SPOR"/>
    <property type="match status" value="1"/>
</dbReference>
<dbReference type="InterPro" id="IPR036680">
    <property type="entry name" value="SPOR-like_sf"/>
</dbReference>
<keyword evidence="2" id="KW-0732">Signal</keyword>
<dbReference type="EMBL" id="JAEKPD010000007">
    <property type="protein sequence ID" value="MBJ3762612.1"/>
    <property type="molecule type" value="Genomic_DNA"/>
</dbReference>
<gene>
    <name evidence="4" type="ORF">ILP92_07630</name>
</gene>
<dbReference type="InterPro" id="IPR007730">
    <property type="entry name" value="SPOR-like_dom"/>
</dbReference>
<protein>
    <submittedName>
        <fullName evidence="4">SPOR domain-containing protein</fullName>
    </submittedName>
</protein>
<feature type="compositionally biased region" description="Low complexity" evidence="1">
    <location>
        <begin position="145"/>
        <end position="159"/>
    </location>
</feature>
<name>A0A934IGC4_9RHOB</name>
<feature type="region of interest" description="Disordered" evidence="1">
    <location>
        <begin position="104"/>
        <end position="159"/>
    </location>
</feature>
<evidence type="ECO:0000313" key="4">
    <source>
        <dbReference type="EMBL" id="MBJ3762612.1"/>
    </source>
</evidence>